<gene>
    <name evidence="4" type="primary">SMG9</name>
    <name evidence="4" type="ORF">BGZ70_003202</name>
</gene>
<dbReference type="SUPFAM" id="SSF52540">
    <property type="entry name" value="P-loop containing nucleoside triphosphate hydrolases"/>
    <property type="match status" value="1"/>
</dbReference>
<dbReference type="PANTHER" id="PTHR14270:SF0">
    <property type="entry name" value="NONSENSE-MEDIATED MRNA DECAY FACTOR SMG9"/>
    <property type="match status" value="1"/>
</dbReference>
<reference evidence="4" key="1">
    <citation type="journal article" date="2020" name="Fungal Divers.">
        <title>Resolving the Mortierellaceae phylogeny through synthesis of multi-gene phylogenetics and phylogenomics.</title>
        <authorList>
            <person name="Vandepol N."/>
            <person name="Liber J."/>
            <person name="Desiro A."/>
            <person name="Na H."/>
            <person name="Kennedy M."/>
            <person name="Barry K."/>
            <person name="Grigoriev I.V."/>
            <person name="Miller A.N."/>
            <person name="O'Donnell K."/>
            <person name="Stajich J.E."/>
            <person name="Bonito G."/>
        </authorList>
    </citation>
    <scope>NUCLEOTIDE SEQUENCE</scope>
    <source>
        <strain evidence="4">CK1249</strain>
    </source>
</reference>
<dbReference type="GO" id="GO:0000184">
    <property type="term" value="P:nuclear-transcribed mRNA catabolic process, nonsense-mediated decay"/>
    <property type="evidence" value="ECO:0007669"/>
    <property type="project" value="UniProtKB-KW"/>
</dbReference>
<dbReference type="InterPro" id="IPR039177">
    <property type="entry name" value="SMG9"/>
</dbReference>
<keyword evidence="2" id="KW-0866">Nonsense-mediated mRNA decay</keyword>
<feature type="compositionally biased region" description="Basic and acidic residues" evidence="3">
    <location>
        <begin position="289"/>
        <end position="307"/>
    </location>
</feature>
<dbReference type="AlphaFoldDB" id="A0A9P6JBB7"/>
<evidence type="ECO:0000256" key="3">
    <source>
        <dbReference type="SAM" id="MobiDB-lite"/>
    </source>
</evidence>
<feature type="region of interest" description="Disordered" evidence="3">
    <location>
        <begin position="280"/>
        <end position="307"/>
    </location>
</feature>
<dbReference type="PANTHER" id="PTHR14270">
    <property type="entry name" value="NONSENSE-MEDIATED MRNA DECAY FACTOR SMG9"/>
    <property type="match status" value="1"/>
</dbReference>
<evidence type="ECO:0000313" key="4">
    <source>
        <dbReference type="EMBL" id="KAF9966139.1"/>
    </source>
</evidence>
<sequence>MGKYWKALNRHWLAEHSGHFVVGILGGQGVGKSSLLSSFCPAPLASSAFTKQPPQMATVAGFQTSGVDMYITPERMILLDTEPIYCLSNLENALRNERILDGVPVDIWLDHQALSMATFLVSVCNIVLVMVEDGAGPSTRIMKLLQRVDVFMKALSQSSQSNANISGAAPLASPNSTAQPSMGQDGYQREGLGDWCADIILVSNKVPVVQFTVDHYRIRAMEQAQVLRHSTLRLFESIHMAGIYPRFEDAFRAKPATRDVLIHGEKKRLSKLAAGGVESLSDADSVQETDERQGSKEQQQDAVDERKSAQQLNLVILPYDSTLSSAAQVAATSLNTPAPSASSSSSSTASPSALLSSALASTMSSLSISLNRPNLLGSSLEHPDHDILATFVQDQERWKVWTKGLRNKILSFSMKPQGGPALGPRCRPGMVSEREWLRYASRTWDTIRKADFLAEYVRAAKLSREG</sequence>
<evidence type="ECO:0000256" key="2">
    <source>
        <dbReference type="ARBA" id="ARBA00023161"/>
    </source>
</evidence>
<feature type="compositionally biased region" description="Polar residues" evidence="3">
    <location>
        <begin position="173"/>
        <end position="182"/>
    </location>
</feature>
<dbReference type="EMBL" id="JAAAHY010000184">
    <property type="protein sequence ID" value="KAF9966139.1"/>
    <property type="molecule type" value="Genomic_DNA"/>
</dbReference>
<feature type="region of interest" description="Disordered" evidence="3">
    <location>
        <begin position="166"/>
        <end position="186"/>
    </location>
</feature>
<accession>A0A9P6JBB7</accession>
<keyword evidence="5" id="KW-1185">Reference proteome</keyword>
<organism evidence="4 5">
    <name type="scientific">Mortierella alpina</name>
    <name type="common">Oleaginous fungus</name>
    <name type="synonym">Mortierella renispora</name>
    <dbReference type="NCBI Taxonomy" id="64518"/>
    <lineage>
        <taxon>Eukaryota</taxon>
        <taxon>Fungi</taxon>
        <taxon>Fungi incertae sedis</taxon>
        <taxon>Mucoromycota</taxon>
        <taxon>Mortierellomycotina</taxon>
        <taxon>Mortierellomycetes</taxon>
        <taxon>Mortierellales</taxon>
        <taxon>Mortierellaceae</taxon>
        <taxon>Mortierella</taxon>
    </lineage>
</organism>
<dbReference type="InterPro" id="IPR027417">
    <property type="entry name" value="P-loop_NTPase"/>
</dbReference>
<proteinExistence type="inferred from homology"/>
<evidence type="ECO:0000256" key="1">
    <source>
        <dbReference type="ARBA" id="ARBA00007712"/>
    </source>
</evidence>
<protein>
    <submittedName>
        <fullName evidence="4">Smg-9, nonsense mediated mRNA decay factor</fullName>
    </submittedName>
</protein>
<dbReference type="Proteomes" id="UP000738359">
    <property type="component" value="Unassembled WGS sequence"/>
</dbReference>
<dbReference type="OrthoDB" id="79514at2759"/>
<comment type="similarity">
    <text evidence="1">Belongs to the SMG9 family.</text>
</comment>
<evidence type="ECO:0000313" key="5">
    <source>
        <dbReference type="Proteomes" id="UP000738359"/>
    </source>
</evidence>
<comment type="caution">
    <text evidence="4">The sequence shown here is derived from an EMBL/GenBank/DDBJ whole genome shotgun (WGS) entry which is preliminary data.</text>
</comment>
<name>A0A9P6JBB7_MORAP</name>